<dbReference type="AlphaFoldDB" id="A0AAD6FIV4"/>
<protein>
    <submittedName>
        <fullName evidence="1">Uncharacterized protein</fullName>
    </submittedName>
</protein>
<proteinExistence type="predicted"/>
<sequence length="114" mass="12617">VASTAQHRKDRSSGHTILAPEKLGGNLRCVSTINVWRSSKPRSTSVRLDRTLSFKQHLEEVKAKVTSRVALIRRLAGTTWGACAKTRRLSTQALVFSAAEYYAPAWSRSPHASK</sequence>
<reference evidence="1" key="1">
    <citation type="submission" date="2022-11" db="EMBL/GenBank/DDBJ databases">
        <title>Chromosome-level genome of Pogonophryne albipinna.</title>
        <authorList>
            <person name="Jo E."/>
        </authorList>
    </citation>
    <scope>NUCLEOTIDE SEQUENCE</scope>
    <source>
        <strain evidence="1">SGF0006</strain>
        <tissue evidence="1">Muscle</tissue>
    </source>
</reference>
<dbReference type="EMBL" id="JAPTMU010000012">
    <property type="protein sequence ID" value="KAJ4935049.1"/>
    <property type="molecule type" value="Genomic_DNA"/>
</dbReference>
<organism evidence="1 2">
    <name type="scientific">Pogonophryne albipinna</name>
    <dbReference type="NCBI Taxonomy" id="1090488"/>
    <lineage>
        <taxon>Eukaryota</taxon>
        <taxon>Metazoa</taxon>
        <taxon>Chordata</taxon>
        <taxon>Craniata</taxon>
        <taxon>Vertebrata</taxon>
        <taxon>Euteleostomi</taxon>
        <taxon>Actinopterygii</taxon>
        <taxon>Neopterygii</taxon>
        <taxon>Teleostei</taxon>
        <taxon>Neoteleostei</taxon>
        <taxon>Acanthomorphata</taxon>
        <taxon>Eupercaria</taxon>
        <taxon>Perciformes</taxon>
        <taxon>Notothenioidei</taxon>
        <taxon>Pogonophryne</taxon>
    </lineage>
</organism>
<evidence type="ECO:0000313" key="2">
    <source>
        <dbReference type="Proteomes" id="UP001219934"/>
    </source>
</evidence>
<comment type="caution">
    <text evidence="1">The sequence shown here is derived from an EMBL/GenBank/DDBJ whole genome shotgun (WGS) entry which is preliminary data.</text>
</comment>
<dbReference type="Proteomes" id="UP001219934">
    <property type="component" value="Unassembled WGS sequence"/>
</dbReference>
<name>A0AAD6FIV4_9TELE</name>
<gene>
    <name evidence="1" type="ORF">JOQ06_007827</name>
</gene>
<feature type="non-terminal residue" evidence="1">
    <location>
        <position position="1"/>
    </location>
</feature>
<accession>A0AAD6FIV4</accession>
<keyword evidence="2" id="KW-1185">Reference proteome</keyword>
<evidence type="ECO:0000313" key="1">
    <source>
        <dbReference type="EMBL" id="KAJ4935049.1"/>
    </source>
</evidence>
<feature type="non-terminal residue" evidence="1">
    <location>
        <position position="114"/>
    </location>
</feature>